<name>A0A139X6C6_9CYAN</name>
<comment type="caution">
    <text evidence="3">The sequence shown here is derived from an EMBL/GenBank/DDBJ whole genome shotgun (WGS) entry which is preliminary data.</text>
</comment>
<dbReference type="InterPro" id="IPR040828">
    <property type="entry name" value="pPIWI_RE_REase"/>
</dbReference>
<protein>
    <submittedName>
        <fullName evidence="3">Fis family transcriptional regulator</fullName>
    </submittedName>
</protein>
<dbReference type="InterPro" id="IPR036388">
    <property type="entry name" value="WH-like_DNA-bd_sf"/>
</dbReference>
<dbReference type="InterPro" id="IPR041191">
    <property type="entry name" value="pPIWI_RE_Y"/>
</dbReference>
<dbReference type="EMBL" id="ANNX02000030">
    <property type="protein sequence ID" value="KYC40193.1"/>
    <property type="molecule type" value="Genomic_DNA"/>
</dbReference>
<dbReference type="Pfam" id="PF18156">
    <property type="entry name" value="pPIWI_RE_Y"/>
    <property type="match status" value="1"/>
</dbReference>
<dbReference type="AlphaFoldDB" id="A0A139X6C6"/>
<feature type="domain" description="pPIWI-RE three-gene island" evidence="2">
    <location>
        <begin position="89"/>
        <end position="223"/>
    </location>
</feature>
<accession>A0A139X6C6</accession>
<sequence length="441" mass="52138">MKKVTRNRDKILEALREWFRIHEQAPTLEELCVELEMQPRQKATLQRWLQTMRGIDVEWDDNVARSLRLLNPEMEIEVRLQIPVTETLRYLATGLAEWEKREFMNRAHIPKALRLGMSQMYLTSLLQGDEQAPANIPEFFDWAKNPVAEWKPATEIKHLSSEVTLIEDGLVSDFALQWQVTGSDVEMQVQEKVLQDVWEYCRANQLEEQYVALRKLIIECPVLPYPEFRRILSSTELRPLRDFLLQIYVDLVDFVEEKTYYFCPRCKYVMYQYKNSYICRSHTCEQISAQRPLAPLPTISRDDADTLKVVNPGVHRYGTLPGLWELELAQALTQRGVRVTLWPEIDEFDLLAEFSRKVRWAIDVKDWSYLDEKRLDKVKQKLQCRSDFTETFVVFPNEREQVLRVRVRREQLEPTLGGLRLRLISEIIDQADKILNKNQYA</sequence>
<evidence type="ECO:0000313" key="3">
    <source>
        <dbReference type="EMBL" id="KYC40193.1"/>
    </source>
</evidence>
<evidence type="ECO:0000259" key="1">
    <source>
        <dbReference type="Pfam" id="PF18154"/>
    </source>
</evidence>
<dbReference type="Proteomes" id="UP000076925">
    <property type="component" value="Unassembled WGS sequence"/>
</dbReference>
<dbReference type="STRING" id="128403.WA1_27010"/>
<dbReference type="RefSeq" id="WP_017749589.1">
    <property type="nucleotide sequence ID" value="NZ_KQ976354.1"/>
</dbReference>
<organism evidence="3 4">
    <name type="scientific">Scytonema hofmannii PCC 7110</name>
    <dbReference type="NCBI Taxonomy" id="128403"/>
    <lineage>
        <taxon>Bacteria</taxon>
        <taxon>Bacillati</taxon>
        <taxon>Cyanobacteriota</taxon>
        <taxon>Cyanophyceae</taxon>
        <taxon>Nostocales</taxon>
        <taxon>Scytonemataceae</taxon>
        <taxon>Scytonema</taxon>
    </lineage>
</organism>
<evidence type="ECO:0000259" key="2">
    <source>
        <dbReference type="Pfam" id="PF18156"/>
    </source>
</evidence>
<gene>
    <name evidence="3" type="ORF">WA1_27010</name>
</gene>
<evidence type="ECO:0000313" key="4">
    <source>
        <dbReference type="Proteomes" id="UP000076925"/>
    </source>
</evidence>
<reference evidence="3 4" key="1">
    <citation type="journal article" date="2013" name="Genome Biol. Evol.">
        <title>Genomes of Stigonematalean cyanobacteria (subsection V) and the evolution of oxygenic photosynthesis from prokaryotes to plastids.</title>
        <authorList>
            <person name="Dagan T."/>
            <person name="Roettger M."/>
            <person name="Stucken K."/>
            <person name="Landan G."/>
            <person name="Koch R."/>
            <person name="Major P."/>
            <person name="Gould S.B."/>
            <person name="Goremykin V.V."/>
            <person name="Rippka R."/>
            <person name="Tandeau de Marsac N."/>
            <person name="Gugger M."/>
            <person name="Lockhart P.J."/>
            <person name="Allen J.F."/>
            <person name="Brune I."/>
            <person name="Maus I."/>
            <person name="Puhler A."/>
            <person name="Martin W.F."/>
        </authorList>
    </citation>
    <scope>NUCLEOTIDE SEQUENCE [LARGE SCALE GENOMIC DNA]</scope>
    <source>
        <strain evidence="3 4">PCC 7110</strain>
    </source>
</reference>
<feature type="domain" description="REase associating with pPIWI RE" evidence="1">
    <location>
        <begin position="322"/>
        <end position="438"/>
    </location>
</feature>
<dbReference type="Pfam" id="PF18154">
    <property type="entry name" value="pPIWI_RE_REase"/>
    <property type="match status" value="1"/>
</dbReference>
<keyword evidence="4" id="KW-1185">Reference proteome</keyword>
<proteinExistence type="predicted"/>
<dbReference type="OrthoDB" id="580959at2"/>
<dbReference type="Gene3D" id="1.10.10.10">
    <property type="entry name" value="Winged helix-like DNA-binding domain superfamily/Winged helix DNA-binding domain"/>
    <property type="match status" value="1"/>
</dbReference>